<feature type="region of interest" description="Disordered" evidence="1">
    <location>
        <begin position="56"/>
        <end position="81"/>
    </location>
</feature>
<evidence type="ECO:0000313" key="3">
    <source>
        <dbReference type="Proteomes" id="UP000027920"/>
    </source>
</evidence>
<dbReference type="RefSeq" id="XP_013258934.1">
    <property type="nucleotide sequence ID" value="XM_013403480.1"/>
</dbReference>
<protein>
    <recommendedName>
        <fullName evidence="4">Transcription factor domain-containing protein</fullName>
    </recommendedName>
</protein>
<dbReference type="VEuPathDB" id="FungiDB:A1O9_07925"/>
<dbReference type="PANTHER" id="PTHR37540:SF5">
    <property type="entry name" value="TRANSCRIPTION FACTOR DOMAIN-CONTAINING PROTEIN"/>
    <property type="match status" value="1"/>
</dbReference>
<dbReference type="InterPro" id="IPR021858">
    <property type="entry name" value="Fun_TF"/>
</dbReference>
<accession>A0A072P8D4</accession>
<dbReference type="HOGENOM" id="CLU_036924_0_0_1"/>
<evidence type="ECO:0000256" key="1">
    <source>
        <dbReference type="SAM" id="MobiDB-lite"/>
    </source>
</evidence>
<dbReference type="GeneID" id="25282838"/>
<comment type="caution">
    <text evidence="2">The sequence shown here is derived from an EMBL/GenBank/DDBJ whole genome shotgun (WGS) entry which is preliminary data.</text>
</comment>
<proteinExistence type="predicted"/>
<evidence type="ECO:0008006" key="4">
    <source>
        <dbReference type="Google" id="ProtNLM"/>
    </source>
</evidence>
<name>A0A072P8D4_9EURO</name>
<gene>
    <name evidence="2" type="ORF">A1O9_07925</name>
</gene>
<dbReference type="EMBL" id="AMGV01000006">
    <property type="protein sequence ID" value="KEF56344.1"/>
    <property type="molecule type" value="Genomic_DNA"/>
</dbReference>
<feature type="compositionally biased region" description="Basic and acidic residues" evidence="1">
    <location>
        <begin position="56"/>
        <end position="72"/>
    </location>
</feature>
<sequence>MSSQIQRNVFITSSNPEQFKSKCNRRTVSSVASKICRPTSKRIVLGRTLYRPFLQRGEERSSPKSEGQDESKSSSSQNDTEQALTRVMETTFLKGSPLGSPLVDPFESYPVQIRPYVPFLVDYFIRFLTPRFSPALATETSRYLVWFNVSMHNPELFHVLIALSQAYYNIDQRGFGQPHTISLYHRGEGLKQLRKKFETAKAADDDASILAVLWLMDVDQAANGDGHAFSMHKRAQEHFVSTRGGIRKLHPELQDELLKSEFFLPLLLYGSFACEFTRGDVLVRFKEHGPVKAWPENNASAVLSTITAKRLLISPTVDILQGIFEHVSLEPRYMRTASADITGCEGLTSQSIPTQRISPMTEMFRVLHLTDQVKLKTLDHRIILALLVYIFNLHNQPGAFTLAPSPTGTPSDSRDSSPRSYLDILSDVALEMTRPSHPEDPDRVTEREVTLWTMVAIGSSAAFSPWRLEIPFMGHMIVLMENDGKQTEQGCVSGADLVASTSGPRSDCGQVHPMEPSNLDTLTQYLRGYYLYGADKVHLDSLPRWKN</sequence>
<evidence type="ECO:0000313" key="2">
    <source>
        <dbReference type="EMBL" id="KEF56344.1"/>
    </source>
</evidence>
<organism evidence="2 3">
    <name type="scientific">Exophiala aquamarina CBS 119918</name>
    <dbReference type="NCBI Taxonomy" id="1182545"/>
    <lineage>
        <taxon>Eukaryota</taxon>
        <taxon>Fungi</taxon>
        <taxon>Dikarya</taxon>
        <taxon>Ascomycota</taxon>
        <taxon>Pezizomycotina</taxon>
        <taxon>Eurotiomycetes</taxon>
        <taxon>Chaetothyriomycetidae</taxon>
        <taxon>Chaetothyriales</taxon>
        <taxon>Herpotrichiellaceae</taxon>
        <taxon>Exophiala</taxon>
    </lineage>
</organism>
<dbReference type="STRING" id="1182545.A0A072P8D4"/>
<reference evidence="2 3" key="1">
    <citation type="submission" date="2013-03" db="EMBL/GenBank/DDBJ databases">
        <title>The Genome Sequence of Exophiala aquamarina CBS 119918.</title>
        <authorList>
            <consortium name="The Broad Institute Genomics Platform"/>
            <person name="Cuomo C."/>
            <person name="de Hoog S."/>
            <person name="Gorbushina A."/>
            <person name="Walker B."/>
            <person name="Young S.K."/>
            <person name="Zeng Q."/>
            <person name="Gargeya S."/>
            <person name="Fitzgerald M."/>
            <person name="Haas B."/>
            <person name="Abouelleil A."/>
            <person name="Allen A.W."/>
            <person name="Alvarado L."/>
            <person name="Arachchi H.M."/>
            <person name="Berlin A.M."/>
            <person name="Chapman S.B."/>
            <person name="Gainer-Dewar J."/>
            <person name="Goldberg J."/>
            <person name="Griggs A."/>
            <person name="Gujja S."/>
            <person name="Hansen M."/>
            <person name="Howarth C."/>
            <person name="Imamovic A."/>
            <person name="Ireland A."/>
            <person name="Larimer J."/>
            <person name="McCowan C."/>
            <person name="Murphy C."/>
            <person name="Pearson M."/>
            <person name="Poon T.W."/>
            <person name="Priest M."/>
            <person name="Roberts A."/>
            <person name="Saif S."/>
            <person name="Shea T."/>
            <person name="Sisk P."/>
            <person name="Sykes S."/>
            <person name="Wortman J."/>
            <person name="Nusbaum C."/>
            <person name="Birren B."/>
        </authorList>
    </citation>
    <scope>NUCLEOTIDE SEQUENCE [LARGE SCALE GENOMIC DNA]</scope>
    <source>
        <strain evidence="2 3">CBS 119918</strain>
    </source>
</reference>
<dbReference type="Pfam" id="PF11951">
    <property type="entry name" value="Fungal_trans_2"/>
    <property type="match status" value="1"/>
</dbReference>
<dbReference type="PANTHER" id="PTHR37540">
    <property type="entry name" value="TRANSCRIPTION FACTOR (ACR-2), PUTATIVE-RELATED-RELATED"/>
    <property type="match status" value="1"/>
</dbReference>
<dbReference type="OrthoDB" id="4118774at2759"/>
<keyword evidence="3" id="KW-1185">Reference proteome</keyword>
<dbReference type="AlphaFoldDB" id="A0A072P8D4"/>
<dbReference type="Proteomes" id="UP000027920">
    <property type="component" value="Unassembled WGS sequence"/>
</dbReference>